<protein>
    <submittedName>
        <fullName evidence="2">Uncharacterized protein</fullName>
    </submittedName>
</protein>
<gene>
    <name evidence="2" type="ORF">IFR04_005160</name>
</gene>
<accession>A0A8H7W8Z8</accession>
<evidence type="ECO:0000256" key="1">
    <source>
        <dbReference type="SAM" id="MobiDB-lite"/>
    </source>
</evidence>
<reference evidence="2" key="1">
    <citation type="submission" date="2021-02" db="EMBL/GenBank/DDBJ databases">
        <title>Genome sequence Cadophora malorum strain M34.</title>
        <authorList>
            <person name="Stefanovic E."/>
            <person name="Vu D."/>
            <person name="Scully C."/>
            <person name="Dijksterhuis J."/>
            <person name="Roader J."/>
            <person name="Houbraken J."/>
        </authorList>
    </citation>
    <scope>NUCLEOTIDE SEQUENCE</scope>
    <source>
        <strain evidence="2">M34</strain>
    </source>
</reference>
<sequence>MQVAPRWTPHPARQFGTSCQVPTSYMTPGLPYNVAGQVDDVGRGGLRLGSQPILDMPNEDIHMQALPPTIHWGPADDPVQDYNGFDHILSNQGNHQAVDAPNGSIASQSLVPTTQEAPGSALHIPGQLDGTDQGGFS</sequence>
<name>A0A8H7W8Z8_9HELO</name>
<dbReference type="EMBL" id="JAFJYH010000061">
    <property type="protein sequence ID" value="KAG4421660.1"/>
    <property type="molecule type" value="Genomic_DNA"/>
</dbReference>
<dbReference type="AlphaFoldDB" id="A0A8H7W8Z8"/>
<keyword evidence="3" id="KW-1185">Reference proteome</keyword>
<feature type="region of interest" description="Disordered" evidence="1">
    <location>
        <begin position="112"/>
        <end position="137"/>
    </location>
</feature>
<evidence type="ECO:0000313" key="3">
    <source>
        <dbReference type="Proteomes" id="UP000664132"/>
    </source>
</evidence>
<evidence type="ECO:0000313" key="2">
    <source>
        <dbReference type="EMBL" id="KAG4421660.1"/>
    </source>
</evidence>
<comment type="caution">
    <text evidence="2">The sequence shown here is derived from an EMBL/GenBank/DDBJ whole genome shotgun (WGS) entry which is preliminary data.</text>
</comment>
<organism evidence="2 3">
    <name type="scientific">Cadophora malorum</name>
    <dbReference type="NCBI Taxonomy" id="108018"/>
    <lineage>
        <taxon>Eukaryota</taxon>
        <taxon>Fungi</taxon>
        <taxon>Dikarya</taxon>
        <taxon>Ascomycota</taxon>
        <taxon>Pezizomycotina</taxon>
        <taxon>Leotiomycetes</taxon>
        <taxon>Helotiales</taxon>
        <taxon>Ploettnerulaceae</taxon>
        <taxon>Cadophora</taxon>
    </lineage>
</organism>
<proteinExistence type="predicted"/>
<dbReference type="Proteomes" id="UP000664132">
    <property type="component" value="Unassembled WGS sequence"/>
</dbReference>